<comment type="caution">
    <text evidence="3">The sequence shown here is derived from an EMBL/GenBank/DDBJ whole genome shotgun (WGS) entry which is preliminary data.</text>
</comment>
<feature type="coiled-coil region" evidence="1">
    <location>
        <begin position="81"/>
        <end position="108"/>
    </location>
</feature>
<dbReference type="Pfam" id="PF19103">
    <property type="entry name" value="DUF5790"/>
    <property type="match status" value="1"/>
</dbReference>
<dbReference type="AlphaFoldDB" id="A0A8J8GLJ9"/>
<dbReference type="RefSeq" id="WP_174701503.1">
    <property type="nucleotide sequence ID" value="NZ_JABURA010000001.1"/>
</dbReference>
<reference evidence="3" key="1">
    <citation type="submission" date="2020-06" db="EMBL/GenBank/DDBJ databases">
        <title>Haloterrigena sp. nov., an extremely halophilic archaeon isolated from a saline sediment.</title>
        <authorList>
            <person name="Liu B.-B."/>
        </authorList>
    </citation>
    <scope>NUCLEOTIDE SEQUENCE</scope>
    <source>
        <strain evidence="3">SYSU A121-1</strain>
    </source>
</reference>
<dbReference type="EMBL" id="JABURA010000001">
    <property type="protein sequence ID" value="NUB90562.1"/>
    <property type="molecule type" value="Genomic_DNA"/>
</dbReference>
<keyword evidence="1" id="KW-0175">Coiled coil</keyword>
<dbReference type="OrthoDB" id="157372at2157"/>
<evidence type="ECO:0000313" key="4">
    <source>
        <dbReference type="Proteomes" id="UP000728647"/>
    </source>
</evidence>
<gene>
    <name evidence="3" type="ORF">HT576_05900</name>
</gene>
<organism evidence="3 4">
    <name type="scientific">Haloterrigena gelatinilytica</name>
    <dbReference type="NCBI Taxonomy" id="2741724"/>
    <lineage>
        <taxon>Archaea</taxon>
        <taxon>Methanobacteriati</taxon>
        <taxon>Methanobacteriota</taxon>
        <taxon>Stenosarchaea group</taxon>
        <taxon>Halobacteria</taxon>
        <taxon>Halobacteriales</taxon>
        <taxon>Natrialbaceae</taxon>
        <taxon>Haloterrigena</taxon>
    </lineage>
</organism>
<dbReference type="Proteomes" id="UP000728647">
    <property type="component" value="Unassembled WGS sequence"/>
</dbReference>
<evidence type="ECO:0000256" key="1">
    <source>
        <dbReference type="SAM" id="Coils"/>
    </source>
</evidence>
<feature type="compositionally biased region" description="Acidic residues" evidence="2">
    <location>
        <begin position="129"/>
        <end position="176"/>
    </location>
</feature>
<name>A0A8J8GLJ9_9EURY</name>
<sequence length="176" mass="18736">MSQATFGDDEELFGEAANEMRADVESSLEDGWAALPDADDVWETDADNVLGVLNGLNSALDAGDAEEHLRDAKKWFTMGQRADAFEDADDLEAEIGNLEDAIADITEAGEQVGELTSTIPALRGTLEDAGPDTDADADADTADEAEDAADEDEEGEEEEAEADADADEDESDEDEE</sequence>
<proteinExistence type="predicted"/>
<feature type="region of interest" description="Disordered" evidence="2">
    <location>
        <begin position="117"/>
        <end position="176"/>
    </location>
</feature>
<accession>A0A8J8GLJ9</accession>
<evidence type="ECO:0000313" key="3">
    <source>
        <dbReference type="EMBL" id="NUB90562.1"/>
    </source>
</evidence>
<dbReference type="InterPro" id="IPR043808">
    <property type="entry name" value="DUF5790"/>
</dbReference>
<protein>
    <submittedName>
        <fullName evidence="3">Uncharacterized protein</fullName>
    </submittedName>
</protein>
<evidence type="ECO:0000256" key="2">
    <source>
        <dbReference type="SAM" id="MobiDB-lite"/>
    </source>
</evidence>